<dbReference type="AlphaFoldDB" id="A0A3E2BMM5"/>
<dbReference type="PRINTS" id="PR00118">
    <property type="entry name" value="BLACTAMASEA"/>
</dbReference>
<dbReference type="Pfam" id="PF13354">
    <property type="entry name" value="Beta-lactamase2"/>
    <property type="match status" value="1"/>
</dbReference>
<proteinExistence type="predicted"/>
<dbReference type="Gene3D" id="3.40.710.10">
    <property type="entry name" value="DD-peptidase/beta-lactamase superfamily"/>
    <property type="match status" value="1"/>
</dbReference>
<feature type="chain" id="PRO_5017802718" evidence="2">
    <location>
        <begin position="27"/>
        <end position="306"/>
    </location>
</feature>
<reference evidence="4 5" key="1">
    <citation type="submission" date="2018-08" db="EMBL/GenBank/DDBJ databases">
        <title>Genome analysis of the thermophilic bacterium of the candidate phylum Aminicenantes from deep subsurface aquifer revealed its physiology and ecological role.</title>
        <authorList>
            <person name="Kadnikov V.V."/>
            <person name="Mardanov A.V."/>
            <person name="Beletsky A.V."/>
            <person name="Karnachuk O.V."/>
            <person name="Ravin N.V."/>
        </authorList>
    </citation>
    <scope>NUCLEOTIDE SEQUENCE [LARGE SCALE GENOMIC DNA]</scope>
    <source>
        <strain evidence="4">BY38</strain>
    </source>
</reference>
<protein>
    <submittedName>
        <fullName evidence="4">Beta-lactamase</fullName>
    </submittedName>
</protein>
<dbReference type="InterPro" id="IPR000871">
    <property type="entry name" value="Beta-lactam_class-A"/>
</dbReference>
<dbReference type="InterPro" id="IPR045155">
    <property type="entry name" value="Beta-lactam_cat"/>
</dbReference>
<dbReference type="GO" id="GO:0030655">
    <property type="term" value="P:beta-lactam antibiotic catabolic process"/>
    <property type="evidence" value="ECO:0007669"/>
    <property type="project" value="InterPro"/>
</dbReference>
<evidence type="ECO:0000256" key="1">
    <source>
        <dbReference type="SAM" id="Coils"/>
    </source>
</evidence>
<evidence type="ECO:0000256" key="2">
    <source>
        <dbReference type="SAM" id="SignalP"/>
    </source>
</evidence>
<comment type="caution">
    <text evidence="4">The sequence shown here is derived from an EMBL/GenBank/DDBJ whole genome shotgun (WGS) entry which is preliminary data.</text>
</comment>
<dbReference type="EMBL" id="QUAH01000006">
    <property type="protein sequence ID" value="RFT15887.1"/>
    <property type="molecule type" value="Genomic_DNA"/>
</dbReference>
<feature type="coiled-coil region" evidence="1">
    <location>
        <begin position="16"/>
        <end position="43"/>
    </location>
</feature>
<keyword evidence="2" id="KW-0732">Signal</keyword>
<dbReference type="GO" id="GO:0046677">
    <property type="term" value="P:response to antibiotic"/>
    <property type="evidence" value="ECO:0007669"/>
    <property type="project" value="InterPro"/>
</dbReference>
<organism evidence="4 5">
    <name type="scientific">Candidatus Saccharicenans subterraneus</name>
    <dbReference type="NCBI Taxonomy" id="2508984"/>
    <lineage>
        <taxon>Bacteria</taxon>
        <taxon>Candidatus Aminicenantota</taxon>
        <taxon>Candidatus Aminicenantia</taxon>
        <taxon>Candidatus Aminicenantales</taxon>
        <taxon>Candidatus Saccharicenantaceae</taxon>
        <taxon>Candidatus Saccharicenans</taxon>
    </lineage>
</organism>
<evidence type="ECO:0000259" key="3">
    <source>
        <dbReference type="Pfam" id="PF13354"/>
    </source>
</evidence>
<dbReference type="PANTHER" id="PTHR35333:SF3">
    <property type="entry name" value="BETA-LACTAMASE-TYPE TRANSPEPTIDASE FOLD CONTAINING PROTEIN"/>
    <property type="match status" value="1"/>
</dbReference>
<sequence length="306" mass="34282">MTSSRQKILVGLAISLVALTCLHLQAEDKVAQLEKRLRDQLAATRDSLDGVLGLAVRDLSSGQSLFINENEIFPQASSIKIAILLEVLKQAEENRLKLEEFVDLKPESKVGGGPILNYLGYPSLKISIRDLCVLMVVLSDNTATNLLIDRVGMETVNDRLTSLGLKQTQLRRKMMDLRAAEEGRENISTPREMLTLLDRVWQGKVLGPEHRQLFFDLLSLPKDSPLQQAVPEGITVADKPGELEAVRCDSGLVFLKKRPYIICVMTTYLAPTEDGNAVIRKIGRQVYNHFDRLERSSEYGRIISER</sequence>
<feature type="domain" description="Beta-lactamase class A catalytic" evidence="3">
    <location>
        <begin position="53"/>
        <end position="266"/>
    </location>
</feature>
<dbReference type="GO" id="GO:0008800">
    <property type="term" value="F:beta-lactamase activity"/>
    <property type="evidence" value="ECO:0007669"/>
    <property type="project" value="InterPro"/>
</dbReference>
<dbReference type="InterPro" id="IPR012338">
    <property type="entry name" value="Beta-lactam/transpept-like"/>
</dbReference>
<accession>A0A3E2BMM5</accession>
<evidence type="ECO:0000313" key="4">
    <source>
        <dbReference type="EMBL" id="RFT15887.1"/>
    </source>
</evidence>
<dbReference type="SUPFAM" id="SSF56601">
    <property type="entry name" value="beta-lactamase/transpeptidase-like"/>
    <property type="match status" value="1"/>
</dbReference>
<dbReference type="PANTHER" id="PTHR35333">
    <property type="entry name" value="BETA-LACTAMASE"/>
    <property type="match status" value="1"/>
</dbReference>
<evidence type="ECO:0000313" key="5">
    <source>
        <dbReference type="Proteomes" id="UP000257323"/>
    </source>
</evidence>
<feature type="signal peptide" evidence="2">
    <location>
        <begin position="1"/>
        <end position="26"/>
    </location>
</feature>
<name>A0A3E2BMM5_9BACT</name>
<keyword evidence="1" id="KW-0175">Coiled coil</keyword>
<dbReference type="Proteomes" id="UP000257323">
    <property type="component" value="Unassembled WGS sequence"/>
</dbReference>
<gene>
    <name evidence="4" type="ORF">OP8BY_2285</name>
</gene>